<keyword evidence="2" id="KW-0805">Transcription regulation</keyword>
<evidence type="ECO:0000313" key="7">
    <source>
        <dbReference type="EMBL" id="KAK9857603.1"/>
    </source>
</evidence>
<evidence type="ECO:0000256" key="5">
    <source>
        <dbReference type="ARBA" id="ARBA00023242"/>
    </source>
</evidence>
<name>A0AAW1SUH0_9CHLO</name>
<keyword evidence="4" id="KW-0804">Transcription</keyword>
<dbReference type="PANTHER" id="PTHR31194:SF189">
    <property type="entry name" value="AP2_ERF DOMAIN-CONTAINING PROTEIN"/>
    <property type="match status" value="1"/>
</dbReference>
<dbReference type="GO" id="GO:0005634">
    <property type="term" value="C:nucleus"/>
    <property type="evidence" value="ECO:0007669"/>
    <property type="project" value="UniProtKB-SubCell"/>
</dbReference>
<reference evidence="7 8" key="1">
    <citation type="journal article" date="2024" name="Nat. Commun.">
        <title>Phylogenomics reveals the evolutionary origins of lichenization in chlorophyte algae.</title>
        <authorList>
            <person name="Puginier C."/>
            <person name="Libourel C."/>
            <person name="Otte J."/>
            <person name="Skaloud P."/>
            <person name="Haon M."/>
            <person name="Grisel S."/>
            <person name="Petersen M."/>
            <person name="Berrin J.G."/>
            <person name="Delaux P.M."/>
            <person name="Dal Grande F."/>
            <person name="Keller J."/>
        </authorList>
    </citation>
    <scope>NUCLEOTIDE SEQUENCE [LARGE SCALE GENOMIC DNA]</scope>
    <source>
        <strain evidence="7 8">SAG 2523</strain>
    </source>
</reference>
<dbReference type="InterPro" id="IPR016177">
    <property type="entry name" value="DNA-bd_dom_sf"/>
</dbReference>
<gene>
    <name evidence="7" type="ORF">WJX84_011754</name>
</gene>
<evidence type="ECO:0000256" key="1">
    <source>
        <dbReference type="ARBA" id="ARBA00004123"/>
    </source>
</evidence>
<comment type="caution">
    <text evidence="7">The sequence shown here is derived from an EMBL/GenBank/DDBJ whole genome shotgun (WGS) entry which is preliminary data.</text>
</comment>
<evidence type="ECO:0000256" key="2">
    <source>
        <dbReference type="ARBA" id="ARBA00023015"/>
    </source>
</evidence>
<proteinExistence type="predicted"/>
<dbReference type="PANTHER" id="PTHR31194">
    <property type="entry name" value="SHN SHINE , DNA BINDING / TRANSCRIPTION FACTOR"/>
    <property type="match status" value="1"/>
</dbReference>
<dbReference type="GO" id="GO:0003700">
    <property type="term" value="F:DNA-binding transcription factor activity"/>
    <property type="evidence" value="ECO:0007669"/>
    <property type="project" value="InterPro"/>
</dbReference>
<dbReference type="SUPFAM" id="SSF54171">
    <property type="entry name" value="DNA-binding domain"/>
    <property type="match status" value="3"/>
</dbReference>
<dbReference type="PROSITE" id="PS51032">
    <property type="entry name" value="AP2_ERF"/>
    <property type="match status" value="1"/>
</dbReference>
<comment type="subcellular location">
    <subcellularLocation>
        <location evidence="1">Nucleus</location>
    </subcellularLocation>
</comment>
<dbReference type="AlphaFoldDB" id="A0AAW1SUH0"/>
<feature type="domain" description="AP2/ERF" evidence="6">
    <location>
        <begin position="166"/>
        <end position="221"/>
    </location>
</feature>
<dbReference type="GO" id="GO:0003677">
    <property type="term" value="F:DNA binding"/>
    <property type="evidence" value="ECO:0007669"/>
    <property type="project" value="UniProtKB-KW"/>
</dbReference>
<keyword evidence="3" id="KW-0238">DNA-binding</keyword>
<sequence length="344" mass="37867">MLLSSLSSLREHGRTVTSFRASCSQQPFARHTLCSTSLPPTRRLQSPLARAILCEAPVTDRKLSGTSSQIQAACRFRSVVPAPGGAAYAKIYIAPKTIHLGTFEDPATAARAYDWVCINQGRDGSLNFPPSHYAAELWAELRDMSLSECLVKIKGFARQQPIKKSRYKGVYETPEGRFRAAIWHKGAHVELGWYTDDVSAAQACDKAAICLKRPETTLNFAHALEDREVAVLQARTLDDLSEEMVSSAREDIRPKTSSFCGVCWAPVSGKFKAQLTVNTAPRQKFVSLGYWTSDVEAAKAWDQAAICSGKDVLKLNYPVSNYNAEVLQATPLEAIVAQMRSQAH</sequence>
<dbReference type="Gene3D" id="3.30.730.10">
    <property type="entry name" value="AP2/ERF domain"/>
    <property type="match status" value="3"/>
</dbReference>
<evidence type="ECO:0000259" key="6">
    <source>
        <dbReference type="PROSITE" id="PS51032"/>
    </source>
</evidence>
<accession>A0AAW1SUH0</accession>
<organism evidence="7 8">
    <name type="scientific">Apatococcus fuscideae</name>
    <dbReference type="NCBI Taxonomy" id="2026836"/>
    <lineage>
        <taxon>Eukaryota</taxon>
        <taxon>Viridiplantae</taxon>
        <taxon>Chlorophyta</taxon>
        <taxon>core chlorophytes</taxon>
        <taxon>Trebouxiophyceae</taxon>
        <taxon>Chlorellales</taxon>
        <taxon>Chlorellaceae</taxon>
        <taxon>Apatococcus</taxon>
    </lineage>
</organism>
<dbReference type="InterPro" id="IPR050913">
    <property type="entry name" value="AP2/ERF_ERF"/>
</dbReference>
<dbReference type="SMART" id="SM00380">
    <property type="entry name" value="AP2"/>
    <property type="match status" value="2"/>
</dbReference>
<keyword evidence="5" id="KW-0539">Nucleus</keyword>
<dbReference type="InterPro" id="IPR001471">
    <property type="entry name" value="AP2/ERF_dom"/>
</dbReference>
<keyword evidence="8" id="KW-1185">Reference proteome</keyword>
<dbReference type="InterPro" id="IPR036955">
    <property type="entry name" value="AP2/ERF_dom_sf"/>
</dbReference>
<evidence type="ECO:0000313" key="8">
    <source>
        <dbReference type="Proteomes" id="UP001485043"/>
    </source>
</evidence>
<evidence type="ECO:0000256" key="3">
    <source>
        <dbReference type="ARBA" id="ARBA00023125"/>
    </source>
</evidence>
<dbReference type="EMBL" id="JALJOV010000962">
    <property type="protein sequence ID" value="KAK9857603.1"/>
    <property type="molecule type" value="Genomic_DNA"/>
</dbReference>
<protein>
    <recommendedName>
        <fullName evidence="6">AP2/ERF domain-containing protein</fullName>
    </recommendedName>
</protein>
<evidence type="ECO:0000256" key="4">
    <source>
        <dbReference type="ARBA" id="ARBA00023163"/>
    </source>
</evidence>
<dbReference type="Proteomes" id="UP001485043">
    <property type="component" value="Unassembled WGS sequence"/>
</dbReference>